<dbReference type="NCBIfam" id="NF040941">
    <property type="entry name" value="GGGWT_bact"/>
    <property type="match status" value="1"/>
</dbReference>
<dbReference type="SUPFAM" id="SSF56496">
    <property type="entry name" value="Fibrinogen C-terminal domain-like"/>
    <property type="match status" value="1"/>
</dbReference>
<dbReference type="EMBL" id="CASHTH010004163">
    <property type="protein sequence ID" value="CAI8054237.1"/>
    <property type="molecule type" value="Genomic_DNA"/>
</dbReference>
<feature type="non-terminal residue" evidence="1">
    <location>
        <position position="164"/>
    </location>
</feature>
<sequence>TVKNLVSKVSLLLVPGHTPSHPACSCKEILQLAPQSPSGLYWISGTDNKPKHMYCDMERSCNGVAGGWMRLASIDMTKTGSTCPSGLRTLTSPRRLCAKNIDVGVCSSVVLPVQGVEYSRVCGKIIGYQQGSPDAFRPTISHNIDSNYVDGISLTHGKSPRQHI</sequence>
<name>A0AA35XKD2_GEOBA</name>
<evidence type="ECO:0000313" key="2">
    <source>
        <dbReference type="Proteomes" id="UP001174909"/>
    </source>
</evidence>
<dbReference type="Proteomes" id="UP001174909">
    <property type="component" value="Unassembled WGS sequence"/>
</dbReference>
<proteinExistence type="predicted"/>
<feature type="non-terminal residue" evidence="1">
    <location>
        <position position="1"/>
    </location>
</feature>
<protein>
    <submittedName>
        <fullName evidence="1">Uncharacterized protein</fullName>
    </submittedName>
</protein>
<dbReference type="InterPro" id="IPR036056">
    <property type="entry name" value="Fibrinogen-like_C"/>
</dbReference>
<comment type="caution">
    <text evidence="1">The sequence shown here is derived from an EMBL/GenBank/DDBJ whole genome shotgun (WGS) entry which is preliminary data.</text>
</comment>
<organism evidence="1 2">
    <name type="scientific">Geodia barretti</name>
    <name type="common">Barrett's horny sponge</name>
    <dbReference type="NCBI Taxonomy" id="519541"/>
    <lineage>
        <taxon>Eukaryota</taxon>
        <taxon>Metazoa</taxon>
        <taxon>Porifera</taxon>
        <taxon>Demospongiae</taxon>
        <taxon>Heteroscleromorpha</taxon>
        <taxon>Tetractinellida</taxon>
        <taxon>Astrophorina</taxon>
        <taxon>Geodiidae</taxon>
        <taxon>Geodia</taxon>
    </lineage>
</organism>
<gene>
    <name evidence="1" type="ORF">GBAR_LOCUS29628</name>
</gene>
<dbReference type="Gene3D" id="2.60.120.1000">
    <property type="match status" value="1"/>
</dbReference>
<accession>A0AA35XKD2</accession>
<reference evidence="1" key="1">
    <citation type="submission" date="2023-03" db="EMBL/GenBank/DDBJ databases">
        <authorList>
            <person name="Steffen K."/>
            <person name="Cardenas P."/>
        </authorList>
    </citation>
    <scope>NUCLEOTIDE SEQUENCE</scope>
</reference>
<keyword evidence="2" id="KW-1185">Reference proteome</keyword>
<dbReference type="AlphaFoldDB" id="A0AA35XKD2"/>
<evidence type="ECO:0000313" key="1">
    <source>
        <dbReference type="EMBL" id="CAI8054237.1"/>
    </source>
</evidence>